<evidence type="ECO:0000256" key="5">
    <source>
        <dbReference type="ARBA" id="ARBA00022692"/>
    </source>
</evidence>
<comment type="subcellular location">
    <subcellularLocation>
        <location evidence="1">Cell membrane</location>
        <topology evidence="1">Multi-pass membrane protein</topology>
    </subcellularLocation>
</comment>
<dbReference type="InterPro" id="IPR000425">
    <property type="entry name" value="MIP"/>
</dbReference>
<evidence type="ECO:0000256" key="6">
    <source>
        <dbReference type="ARBA" id="ARBA00022989"/>
    </source>
</evidence>
<feature type="transmembrane region" description="Helical" evidence="9">
    <location>
        <begin position="105"/>
        <end position="128"/>
    </location>
</feature>
<proteinExistence type="inferred from homology"/>
<evidence type="ECO:0000256" key="9">
    <source>
        <dbReference type="SAM" id="Phobius"/>
    </source>
</evidence>
<keyword evidence="4" id="KW-1003">Cell membrane</keyword>
<evidence type="ECO:0000313" key="10">
    <source>
        <dbReference type="EMBL" id="OGK19373.1"/>
    </source>
</evidence>
<dbReference type="InterPro" id="IPR023271">
    <property type="entry name" value="Aquaporin-like"/>
</dbReference>
<dbReference type="PRINTS" id="PR00783">
    <property type="entry name" value="MINTRINSICP"/>
</dbReference>
<dbReference type="GO" id="GO:0005886">
    <property type="term" value="C:plasma membrane"/>
    <property type="evidence" value="ECO:0007669"/>
    <property type="project" value="UniProtKB-SubCell"/>
</dbReference>
<dbReference type="PANTHER" id="PTHR19139">
    <property type="entry name" value="AQUAPORIN TRANSPORTER"/>
    <property type="match status" value="1"/>
</dbReference>
<comment type="caution">
    <text evidence="10">The sequence shown here is derived from an EMBL/GenBank/DDBJ whole genome shotgun (WGS) entry which is preliminary data.</text>
</comment>
<dbReference type="SUPFAM" id="SSF81338">
    <property type="entry name" value="Aquaporin-like"/>
    <property type="match status" value="1"/>
</dbReference>
<feature type="transmembrane region" description="Helical" evidence="9">
    <location>
        <begin position="174"/>
        <end position="193"/>
    </location>
</feature>
<evidence type="ECO:0000256" key="4">
    <source>
        <dbReference type="ARBA" id="ARBA00022475"/>
    </source>
</evidence>
<dbReference type="PROSITE" id="PS00221">
    <property type="entry name" value="MIP"/>
    <property type="match status" value="1"/>
</dbReference>
<dbReference type="PANTHER" id="PTHR19139:SF199">
    <property type="entry name" value="MIP17260P"/>
    <property type="match status" value="1"/>
</dbReference>
<dbReference type="GO" id="GO:0015250">
    <property type="term" value="F:water channel activity"/>
    <property type="evidence" value="ECO:0007669"/>
    <property type="project" value="TreeGrafter"/>
</dbReference>
<evidence type="ECO:0000256" key="7">
    <source>
        <dbReference type="ARBA" id="ARBA00023136"/>
    </source>
</evidence>
<evidence type="ECO:0000256" key="8">
    <source>
        <dbReference type="RuleBase" id="RU000477"/>
    </source>
</evidence>
<evidence type="ECO:0000256" key="2">
    <source>
        <dbReference type="ARBA" id="ARBA00006175"/>
    </source>
</evidence>
<protein>
    <recommendedName>
        <fullName evidence="12">Aquaporin</fullName>
    </recommendedName>
</protein>
<dbReference type="InterPro" id="IPR034294">
    <property type="entry name" value="Aquaporin_transptr"/>
</dbReference>
<dbReference type="InterPro" id="IPR022357">
    <property type="entry name" value="MIP_CS"/>
</dbReference>
<keyword evidence="3 8" id="KW-0813">Transport</keyword>
<feature type="transmembrane region" description="Helical" evidence="9">
    <location>
        <begin position="7"/>
        <end position="25"/>
    </location>
</feature>
<reference evidence="10 11" key="1">
    <citation type="journal article" date="2016" name="Nat. Commun.">
        <title>Thousands of microbial genomes shed light on interconnected biogeochemical processes in an aquifer system.</title>
        <authorList>
            <person name="Anantharaman K."/>
            <person name="Brown C.T."/>
            <person name="Hug L.A."/>
            <person name="Sharon I."/>
            <person name="Castelle C.J."/>
            <person name="Probst A.J."/>
            <person name="Thomas B.C."/>
            <person name="Singh A."/>
            <person name="Wilkins M.J."/>
            <person name="Karaoz U."/>
            <person name="Brodie E.L."/>
            <person name="Williams K.H."/>
            <person name="Hubbard S.S."/>
            <person name="Banfield J.F."/>
        </authorList>
    </citation>
    <scope>NUCLEOTIDE SEQUENCE [LARGE SCALE GENOMIC DNA]</scope>
</reference>
<organism evidence="10 11">
    <name type="scientific">Candidatus Roizmanbacteria bacterium RIFCSPHIGHO2_01_FULL_39_24</name>
    <dbReference type="NCBI Taxonomy" id="1802032"/>
    <lineage>
        <taxon>Bacteria</taxon>
        <taxon>Candidatus Roizmaniibacteriota</taxon>
    </lineage>
</organism>
<name>A0A1F7GKB8_9BACT</name>
<dbReference type="Pfam" id="PF00230">
    <property type="entry name" value="MIP"/>
    <property type="match status" value="1"/>
</dbReference>
<accession>A0A1F7GKB8</accession>
<dbReference type="Proteomes" id="UP000176850">
    <property type="component" value="Unassembled WGS sequence"/>
</dbReference>
<evidence type="ECO:0008006" key="12">
    <source>
        <dbReference type="Google" id="ProtNLM"/>
    </source>
</evidence>
<keyword evidence="7 9" id="KW-0472">Membrane</keyword>
<comment type="similarity">
    <text evidence="2 8">Belongs to the MIP/aquaporin (TC 1.A.8) family.</text>
</comment>
<feature type="transmembrane region" description="Helical" evidence="9">
    <location>
        <begin position="75"/>
        <end position="93"/>
    </location>
</feature>
<keyword evidence="5 8" id="KW-0812">Transmembrane</keyword>
<dbReference type="AlphaFoldDB" id="A0A1F7GKB8"/>
<gene>
    <name evidence="10" type="ORF">A2799_02540</name>
</gene>
<keyword evidence="6 9" id="KW-1133">Transmembrane helix</keyword>
<evidence type="ECO:0000313" key="11">
    <source>
        <dbReference type="Proteomes" id="UP000176850"/>
    </source>
</evidence>
<feature type="transmembrane region" description="Helical" evidence="9">
    <location>
        <begin position="140"/>
        <end position="162"/>
    </location>
</feature>
<sequence>MANKKLLAEVIGTFSLTFILLLGANTTDFPIPIPILAGLILALFVYTIGSISGCHINPAVTVGLFSIKKIDSQEAIRYIVAQCIGGILAFIALKSLDIDIIGLNWMGLNAVMVGEIVGTVFFTFGIAATVLGKMPDMVKGVVIGGSLLLGASVASMIGAPGFLNPAVALGANSLAPSTIIGPLIGSVIGMKLYQFLTTS</sequence>
<evidence type="ECO:0000256" key="3">
    <source>
        <dbReference type="ARBA" id="ARBA00022448"/>
    </source>
</evidence>
<feature type="transmembrane region" description="Helical" evidence="9">
    <location>
        <begin position="31"/>
        <end position="54"/>
    </location>
</feature>
<dbReference type="EMBL" id="MFZH01000012">
    <property type="protein sequence ID" value="OGK19373.1"/>
    <property type="molecule type" value="Genomic_DNA"/>
</dbReference>
<evidence type="ECO:0000256" key="1">
    <source>
        <dbReference type="ARBA" id="ARBA00004651"/>
    </source>
</evidence>
<dbReference type="Gene3D" id="1.20.1080.10">
    <property type="entry name" value="Glycerol uptake facilitator protein"/>
    <property type="match status" value="1"/>
</dbReference>